<name>A0ABU5C3L2_9BACI</name>
<accession>A0ABU5C3L2</accession>
<evidence type="ECO:0000313" key="1">
    <source>
        <dbReference type="EMBL" id="MDY0393893.1"/>
    </source>
</evidence>
<comment type="caution">
    <text evidence="1">The sequence shown here is derived from an EMBL/GenBank/DDBJ whole genome shotgun (WGS) entry which is preliminary data.</text>
</comment>
<dbReference type="EMBL" id="JAWDIP010000003">
    <property type="protein sequence ID" value="MDY0393893.1"/>
    <property type="molecule type" value="Genomic_DNA"/>
</dbReference>
<organism evidence="1 2">
    <name type="scientific">Tigheibacillus halophilus</name>
    <dbReference type="NCBI Taxonomy" id="361280"/>
    <lineage>
        <taxon>Bacteria</taxon>
        <taxon>Bacillati</taxon>
        <taxon>Bacillota</taxon>
        <taxon>Bacilli</taxon>
        <taxon>Bacillales</taxon>
        <taxon>Bacillaceae</taxon>
        <taxon>Tigheibacillus</taxon>
    </lineage>
</organism>
<keyword evidence="2" id="KW-1185">Reference proteome</keyword>
<dbReference type="Pfam" id="PF12389">
    <property type="entry name" value="Peptidase_M73"/>
    <property type="match status" value="1"/>
</dbReference>
<reference evidence="1 2" key="1">
    <citation type="submission" date="2023-10" db="EMBL/GenBank/DDBJ databases">
        <title>Virgibacillus halophilus 5B73C genome.</title>
        <authorList>
            <person name="Miliotis G."/>
            <person name="Sengupta P."/>
            <person name="Hameed A."/>
            <person name="Chuvochina M."/>
            <person name="Mcdonagh F."/>
            <person name="Simpson A.C."/>
            <person name="Singh N.K."/>
            <person name="Rekha P.D."/>
            <person name="Raman K."/>
            <person name="Hugenholtz P."/>
            <person name="Venkateswaran K."/>
        </authorList>
    </citation>
    <scope>NUCLEOTIDE SEQUENCE [LARGE SCALE GENOMIC DNA]</scope>
    <source>
        <strain evidence="1 2">5B73C</strain>
    </source>
</reference>
<proteinExistence type="predicted"/>
<dbReference type="InterPro" id="IPR023833">
    <property type="entry name" value="Signal_pept_SipW-depend-type"/>
</dbReference>
<gene>
    <name evidence="1" type="ORF">RWE15_04735</name>
</gene>
<dbReference type="Proteomes" id="UP001281447">
    <property type="component" value="Unassembled WGS sequence"/>
</dbReference>
<dbReference type="NCBIfam" id="TIGR04088">
    <property type="entry name" value="cognate_SipW"/>
    <property type="match status" value="1"/>
</dbReference>
<sequence>MGMGIATGVLAVGLIGGGTFAYFSDTETSNNTFAAGTLDLTLKPTEIINVNNIKPGDWMNRSFKLKNDGSLDISKVLLSTDYTVTDANGNNNDDFGKHIRVNFMWNKDKSITGSWTGLDQVVWYTTLDELKGMSPDAVANKVFVPHFEEKGGLKAGDSDTLDVQFEFVENNQDQNEFQGDSLNLTWKFEAKQGKGVSK</sequence>
<protein>
    <submittedName>
        <fullName evidence="1">CalY family protein</fullName>
    </submittedName>
</protein>
<evidence type="ECO:0000313" key="2">
    <source>
        <dbReference type="Proteomes" id="UP001281447"/>
    </source>
</evidence>
<dbReference type="InterPro" id="IPR022121">
    <property type="entry name" value="Peptidase_M73_camelysin"/>
</dbReference>